<dbReference type="RefSeq" id="WP_052222769.1">
    <property type="nucleotide sequence ID" value="NZ_LHUR01000042.1"/>
</dbReference>
<protein>
    <recommendedName>
        <fullName evidence="4">Small, acid-soluble spore protein gamma-type</fullName>
    </recommendedName>
</protein>
<dbReference type="AlphaFoldDB" id="A0A0L6Z627"/>
<dbReference type="PATRIC" id="fig|1121318.3.peg.3319"/>
<gene>
    <name evidence="2" type="ORF">CLHOM_33240</name>
</gene>
<feature type="compositionally biased region" description="Low complexity" evidence="1">
    <location>
        <begin position="34"/>
        <end position="48"/>
    </location>
</feature>
<reference evidence="3" key="1">
    <citation type="submission" date="2015-08" db="EMBL/GenBank/DDBJ databases">
        <title>Genome sequence of the strict anaerobe Clostridium homopropionicum LuHBu1 (DSM 5847T).</title>
        <authorList>
            <person name="Poehlein A."/>
            <person name="Beck M."/>
            <person name="Schiel-Bengelsdorf B."/>
            <person name="Bengelsdorf F.R."/>
            <person name="Daniel R."/>
            <person name="Duerre P."/>
        </authorList>
    </citation>
    <scope>NUCLEOTIDE SEQUENCE [LARGE SCALE GENOMIC DNA]</scope>
    <source>
        <strain evidence="3">DSM 5847</strain>
    </source>
</reference>
<feature type="compositionally biased region" description="Basic and acidic residues" evidence="1">
    <location>
        <begin position="9"/>
        <end position="18"/>
    </location>
</feature>
<feature type="compositionally biased region" description="Polar residues" evidence="1">
    <location>
        <begin position="20"/>
        <end position="31"/>
    </location>
</feature>
<evidence type="ECO:0000313" key="2">
    <source>
        <dbReference type="EMBL" id="KOA18422.1"/>
    </source>
</evidence>
<evidence type="ECO:0000256" key="1">
    <source>
        <dbReference type="SAM" id="MobiDB-lite"/>
    </source>
</evidence>
<accession>A0A0L6Z627</accession>
<feature type="region of interest" description="Disordered" evidence="1">
    <location>
        <begin position="1"/>
        <end position="66"/>
    </location>
</feature>
<name>A0A0L6Z627_9CLOT</name>
<proteinExistence type="predicted"/>
<evidence type="ECO:0008006" key="4">
    <source>
        <dbReference type="Google" id="ProtNLM"/>
    </source>
</evidence>
<evidence type="ECO:0000313" key="3">
    <source>
        <dbReference type="Proteomes" id="UP000037043"/>
    </source>
</evidence>
<dbReference type="Proteomes" id="UP000037043">
    <property type="component" value="Unassembled WGS sequence"/>
</dbReference>
<comment type="caution">
    <text evidence="2">The sequence shown here is derived from an EMBL/GenBank/DDBJ whole genome shotgun (WGS) entry which is preliminary data.</text>
</comment>
<dbReference type="EMBL" id="LHUR01000042">
    <property type="protein sequence ID" value="KOA18422.1"/>
    <property type="molecule type" value="Genomic_DNA"/>
</dbReference>
<keyword evidence="3" id="KW-1185">Reference proteome</keyword>
<sequence>MSDKNSLQETKKLNEKSARNAGTNMTSSTAGMGSFTSSTTPISSDSNSLQETRKKNNKSAANKGQF</sequence>
<organism evidence="2 3">
    <name type="scientific">Clostridium homopropionicum DSM 5847</name>
    <dbReference type="NCBI Taxonomy" id="1121318"/>
    <lineage>
        <taxon>Bacteria</taxon>
        <taxon>Bacillati</taxon>
        <taxon>Bacillota</taxon>
        <taxon>Clostridia</taxon>
        <taxon>Eubacteriales</taxon>
        <taxon>Clostridiaceae</taxon>
        <taxon>Clostridium</taxon>
    </lineage>
</organism>
<dbReference type="STRING" id="36844.SAMN04488501_101156"/>